<protein>
    <recommendedName>
        <fullName evidence="7">Nuclease PIN</fullName>
    </recommendedName>
</protein>
<evidence type="ECO:0000259" key="4">
    <source>
        <dbReference type="Pfam" id="PF14032"/>
    </source>
</evidence>
<name>V5XII5_MYCNE</name>
<feature type="transmembrane region" description="Helical" evidence="2">
    <location>
        <begin position="52"/>
        <end position="78"/>
    </location>
</feature>
<dbReference type="Proteomes" id="UP000018763">
    <property type="component" value="Chromosome"/>
</dbReference>
<keyword evidence="2" id="KW-0472">Membrane</keyword>
<feature type="domain" description="PknH-like extracellular" evidence="4">
    <location>
        <begin position="152"/>
        <end position="341"/>
    </location>
</feature>
<dbReference type="KEGG" id="mne:D174_05980"/>
<feature type="transmembrane region" description="Helical" evidence="2">
    <location>
        <begin position="90"/>
        <end position="112"/>
    </location>
</feature>
<evidence type="ECO:0000313" key="6">
    <source>
        <dbReference type="Proteomes" id="UP000018763"/>
    </source>
</evidence>
<dbReference type="Pfam" id="PF14032">
    <property type="entry name" value="PknH_C"/>
    <property type="match status" value="1"/>
</dbReference>
<dbReference type="Gene3D" id="3.40.1000.70">
    <property type="entry name" value="PknH-like extracellular domain"/>
    <property type="match status" value="1"/>
</dbReference>
<organism evidence="5 6">
    <name type="scientific">Mycolicibacterium neoaurum VKM Ac-1815D</name>
    <dbReference type="NCBI Taxonomy" id="700508"/>
    <lineage>
        <taxon>Bacteria</taxon>
        <taxon>Bacillati</taxon>
        <taxon>Actinomycetota</taxon>
        <taxon>Actinomycetes</taxon>
        <taxon>Mycobacteriales</taxon>
        <taxon>Mycobacteriaceae</taxon>
        <taxon>Mycolicibacterium</taxon>
    </lineage>
</organism>
<evidence type="ECO:0000256" key="1">
    <source>
        <dbReference type="SAM" id="MobiDB-lite"/>
    </source>
</evidence>
<dbReference type="AlphaFoldDB" id="V5XII5"/>
<evidence type="ECO:0000313" key="5">
    <source>
        <dbReference type="EMBL" id="AHC27847.1"/>
    </source>
</evidence>
<keyword evidence="2" id="KW-0812">Transmembrane</keyword>
<sequence>MSGGGFGAWPGGPADGDPFGADPFGVPGPTNTGGYVGVPPPPSGSDPKVNTLATLSVIFAFVFAPAGAVLGHLGLAQIGRTGQRGHTRAVIGLALSYTVIVATVAAIVVWTVTGADSTDPAVGSPTVAAPAPASSSVSPVPTTTTPPPAPLVDAAALPGLLLTDAEARALTGDNGLANIETLTHPQMPPTSESVYEPLECVPSFLASTSVAYGASGHLGFHGTAPSNAETLLSIGQSVSNYTDAATATGMLDYYRGIWTRCAGTTLLWHMMQDRATGPITLGAPRDAGDGVVELVSHSTLDNLPYQRAIAVKNNVLVDVQAGGGDHKPGLAVEVVRKILSKIPG</sequence>
<keyword evidence="6" id="KW-1185">Reference proteome</keyword>
<dbReference type="InterPro" id="IPR038232">
    <property type="entry name" value="PknH-like_Extracell_sf"/>
</dbReference>
<gene>
    <name evidence="5" type="ORF">D174_05980</name>
</gene>
<dbReference type="EMBL" id="CP006936">
    <property type="protein sequence ID" value="AHC27847.1"/>
    <property type="molecule type" value="Genomic_DNA"/>
</dbReference>
<dbReference type="GeneID" id="43449050"/>
<evidence type="ECO:0000259" key="3">
    <source>
        <dbReference type="Pfam" id="PF13828"/>
    </source>
</evidence>
<keyword evidence="2" id="KW-1133">Transmembrane helix</keyword>
<evidence type="ECO:0000256" key="2">
    <source>
        <dbReference type="SAM" id="Phobius"/>
    </source>
</evidence>
<dbReference type="InterPro" id="IPR025241">
    <property type="entry name" value="DUF4190"/>
</dbReference>
<dbReference type="RefSeq" id="WP_019513914.1">
    <property type="nucleotide sequence ID" value="NC_023036.2"/>
</dbReference>
<dbReference type="HOGENOM" id="CLU_933248_0_0_11"/>
<feature type="compositionally biased region" description="Gly residues" evidence="1">
    <location>
        <begin position="1"/>
        <end position="14"/>
    </location>
</feature>
<feature type="region of interest" description="Disordered" evidence="1">
    <location>
        <begin position="119"/>
        <end position="145"/>
    </location>
</feature>
<feature type="region of interest" description="Disordered" evidence="1">
    <location>
        <begin position="1"/>
        <end position="43"/>
    </location>
</feature>
<proteinExistence type="predicted"/>
<feature type="compositionally biased region" description="Low complexity" evidence="1">
    <location>
        <begin position="119"/>
        <end position="143"/>
    </location>
</feature>
<dbReference type="Pfam" id="PF13828">
    <property type="entry name" value="DUF4190"/>
    <property type="match status" value="1"/>
</dbReference>
<reference evidence="5 6" key="1">
    <citation type="journal article" date="2014" name="Genome Announc.">
        <title>Complete Genome Sequence of Sterol-Transforming Mycobacterium neoaurum Strain VKM Ac-1815D.</title>
        <authorList>
            <person name="Shtratnikova V.Y."/>
            <person name="Bragin E.Y."/>
            <person name="Dovbnya D.V."/>
            <person name="Pekov Y.A."/>
            <person name="Schelkunov M.I."/>
            <person name="Strizhov N."/>
            <person name="Ivashina T.V."/>
            <person name="Ashapkin V.V."/>
            <person name="Donova M.V."/>
        </authorList>
    </citation>
    <scope>NUCLEOTIDE SEQUENCE [LARGE SCALE GENOMIC DNA]</scope>
    <source>
        <strain evidence="5 6">VKM Ac-1815D</strain>
    </source>
</reference>
<dbReference type="InterPro" id="IPR026954">
    <property type="entry name" value="PknH-like_Extracell"/>
</dbReference>
<feature type="domain" description="DUF4190" evidence="3">
    <location>
        <begin position="55"/>
        <end position="105"/>
    </location>
</feature>
<evidence type="ECO:0008006" key="7">
    <source>
        <dbReference type="Google" id="ProtNLM"/>
    </source>
</evidence>
<dbReference type="eggNOG" id="COG0515">
    <property type="taxonomic scope" value="Bacteria"/>
</dbReference>
<feature type="compositionally biased region" description="Low complexity" evidence="1">
    <location>
        <begin position="15"/>
        <end position="33"/>
    </location>
</feature>
<accession>V5XII5</accession>